<dbReference type="SUPFAM" id="SSF102114">
    <property type="entry name" value="Radical SAM enzymes"/>
    <property type="match status" value="1"/>
</dbReference>
<dbReference type="SFLD" id="SFLDG01386">
    <property type="entry name" value="main_SPASM_domain-containing"/>
    <property type="match status" value="1"/>
</dbReference>
<keyword evidence="6" id="KW-0411">Iron-sulfur</keyword>
<proteinExistence type="inferred from homology"/>
<keyword evidence="5" id="KW-0408">Iron</keyword>
<feature type="domain" description="Radical SAM core" evidence="8">
    <location>
        <begin position="36"/>
        <end position="204"/>
    </location>
</feature>
<evidence type="ECO:0000256" key="7">
    <source>
        <dbReference type="ARBA" id="ARBA00023601"/>
    </source>
</evidence>
<dbReference type="InterPro" id="IPR007197">
    <property type="entry name" value="rSAM"/>
</dbReference>
<dbReference type="GO" id="GO:0051539">
    <property type="term" value="F:4 iron, 4 sulfur cluster binding"/>
    <property type="evidence" value="ECO:0007669"/>
    <property type="project" value="UniProtKB-KW"/>
</dbReference>
<dbReference type="InterPro" id="IPR000385">
    <property type="entry name" value="MoaA_NifB_PqqE_Fe-S-bd_CS"/>
</dbReference>
<protein>
    <submittedName>
        <fullName evidence="9">Radical SAM peptide maturase, CXXX-repeat target family</fullName>
    </submittedName>
</protein>
<comment type="cofactor">
    <cofactor evidence="1">
        <name>[4Fe-4S] cluster</name>
        <dbReference type="ChEBI" id="CHEBI:49883"/>
    </cofactor>
</comment>
<evidence type="ECO:0000313" key="9">
    <source>
        <dbReference type="EMBL" id="DAF97033.1"/>
    </source>
</evidence>
<dbReference type="EMBL" id="BK016125">
    <property type="protein sequence ID" value="DAF97033.1"/>
    <property type="molecule type" value="Genomic_DNA"/>
</dbReference>
<dbReference type="GO" id="GO:0016491">
    <property type="term" value="F:oxidoreductase activity"/>
    <property type="evidence" value="ECO:0007669"/>
    <property type="project" value="InterPro"/>
</dbReference>
<dbReference type="PROSITE" id="PS01305">
    <property type="entry name" value="MOAA_NIFB_PQQE"/>
    <property type="match status" value="1"/>
</dbReference>
<keyword evidence="2" id="KW-0004">4Fe-4S</keyword>
<dbReference type="InterPro" id="IPR023867">
    <property type="entry name" value="Sulphatase_maturase_rSAM"/>
</dbReference>
<dbReference type="CDD" id="cd01335">
    <property type="entry name" value="Radical_SAM"/>
    <property type="match status" value="1"/>
</dbReference>
<evidence type="ECO:0000256" key="6">
    <source>
        <dbReference type="ARBA" id="ARBA00023014"/>
    </source>
</evidence>
<evidence type="ECO:0000256" key="1">
    <source>
        <dbReference type="ARBA" id="ARBA00001966"/>
    </source>
</evidence>
<dbReference type="SFLD" id="SFLDG01067">
    <property type="entry name" value="SPASM/twitch_domain_containing"/>
    <property type="match status" value="1"/>
</dbReference>
<accession>A0A8S5URB3</accession>
<evidence type="ECO:0000256" key="3">
    <source>
        <dbReference type="ARBA" id="ARBA00022691"/>
    </source>
</evidence>
<dbReference type="GO" id="GO:0046872">
    <property type="term" value="F:metal ion binding"/>
    <property type="evidence" value="ECO:0007669"/>
    <property type="project" value="UniProtKB-KW"/>
</dbReference>
<evidence type="ECO:0000259" key="8">
    <source>
        <dbReference type="Pfam" id="PF04055"/>
    </source>
</evidence>
<evidence type="ECO:0000256" key="5">
    <source>
        <dbReference type="ARBA" id="ARBA00023004"/>
    </source>
</evidence>
<dbReference type="Gene3D" id="3.20.20.70">
    <property type="entry name" value="Aldolase class I"/>
    <property type="match status" value="1"/>
</dbReference>
<evidence type="ECO:0000256" key="4">
    <source>
        <dbReference type="ARBA" id="ARBA00022723"/>
    </source>
</evidence>
<evidence type="ECO:0000256" key="2">
    <source>
        <dbReference type="ARBA" id="ARBA00022485"/>
    </source>
</evidence>
<dbReference type="Pfam" id="PF04055">
    <property type="entry name" value="Radical_SAM"/>
    <property type="match status" value="1"/>
</dbReference>
<dbReference type="SFLD" id="SFLDG01384">
    <property type="entry name" value="thioether_bond_formation_requi"/>
    <property type="match status" value="1"/>
</dbReference>
<dbReference type="InterPro" id="IPR026412">
    <property type="entry name" value="rSAM_Cxxx_rpt"/>
</dbReference>
<sequence length="439" mass="50836">MRQENFQDQLVRLFPEENNEPIHMNGKFTKTITFQVTENCNLRCTYCYQHEKRGNRMTFDIAKRFIDMVLAADDRTNQYITSTISQGVVLDFIGGEPFLEVELIDQICDYFLEQAMLLHHPWATRFRISISTNGILYFEPKVQAFIKKWHENLSLGVSIDGNKELHDACRIDANGNGTYDRAMAAVNHYREHYGQMVGSKMTIAPGNVNYIFSAVKSMIDNGYTQIFLNCVYEEGWTVEHARTLYEQCKQLSDYLIENDLVDKIYLSLLDKDMAGGPLPEEDDRNYCGGTGLMTAIDWKGDIFPCVRYMDNAICGKQPSYTIGNIEHGIMQTDEEIQRIKCFECITRRSQSTDECWNCQIAKGCSWCSGYNYEVFGTPNKRATFICVMHKARVLSIAYLWNNWYRCKNSPERYSLTIPQDWAEEIIGHDEYEKLKSLSE</sequence>
<keyword evidence="3" id="KW-0949">S-adenosyl-L-methionine</keyword>
<dbReference type="InterPro" id="IPR013785">
    <property type="entry name" value="Aldolase_TIM"/>
</dbReference>
<comment type="similarity">
    <text evidence="7">Belongs to the radical SAM superfamily. Anaerobic sulfatase-maturating enzyme family.</text>
</comment>
<name>A0A8S5URB3_9CAUD</name>
<dbReference type="InterPro" id="IPR058240">
    <property type="entry name" value="rSAM_sf"/>
</dbReference>
<dbReference type="PANTHER" id="PTHR43273:SF3">
    <property type="entry name" value="ANAEROBIC SULFATASE-MATURATING ENZYME HOMOLOG ASLB-RELATED"/>
    <property type="match status" value="1"/>
</dbReference>
<dbReference type="NCBIfam" id="TIGR04115">
    <property type="entry name" value="rSAM_Cxxx_rpt"/>
    <property type="match status" value="1"/>
</dbReference>
<dbReference type="PANTHER" id="PTHR43273">
    <property type="entry name" value="ANAEROBIC SULFATASE-MATURATING ENZYME HOMOLOG ASLB-RELATED"/>
    <property type="match status" value="1"/>
</dbReference>
<reference evidence="9" key="1">
    <citation type="journal article" date="2021" name="Proc. Natl. Acad. Sci. U.S.A.">
        <title>A Catalog of Tens of Thousands of Viruses from Human Metagenomes Reveals Hidden Associations with Chronic Diseases.</title>
        <authorList>
            <person name="Tisza M.J."/>
            <person name="Buck C.B."/>
        </authorList>
    </citation>
    <scope>NUCLEOTIDE SEQUENCE</scope>
    <source>
        <strain evidence="9">Ctg6c78</strain>
    </source>
</reference>
<keyword evidence="4" id="KW-0479">Metal-binding</keyword>
<dbReference type="SFLD" id="SFLDS00029">
    <property type="entry name" value="Radical_SAM"/>
    <property type="match status" value="1"/>
</dbReference>
<organism evidence="9">
    <name type="scientific">Siphoviridae sp. ctg6c78</name>
    <dbReference type="NCBI Taxonomy" id="2825603"/>
    <lineage>
        <taxon>Viruses</taxon>
        <taxon>Duplodnaviria</taxon>
        <taxon>Heunggongvirae</taxon>
        <taxon>Uroviricota</taxon>
        <taxon>Caudoviricetes</taxon>
    </lineage>
</organism>